<feature type="compositionally biased region" description="Acidic residues" evidence="2">
    <location>
        <begin position="486"/>
        <end position="505"/>
    </location>
</feature>
<reference evidence="4" key="2">
    <citation type="submission" date="2021-04" db="EMBL/GenBank/DDBJ databases">
        <authorList>
            <person name="Gilroy R."/>
        </authorList>
    </citation>
    <scope>NUCLEOTIDE SEQUENCE</scope>
    <source>
        <strain evidence="4">ChiSxjej3B15-1167</strain>
    </source>
</reference>
<dbReference type="Gene3D" id="1.25.40.10">
    <property type="entry name" value="Tetratricopeptide repeat domain"/>
    <property type="match status" value="3"/>
</dbReference>
<comment type="caution">
    <text evidence="4">The sequence shown here is derived from an EMBL/GenBank/DDBJ whole genome shotgun (WGS) entry which is preliminary data.</text>
</comment>
<evidence type="ECO:0000256" key="3">
    <source>
        <dbReference type="SAM" id="Phobius"/>
    </source>
</evidence>
<dbReference type="SUPFAM" id="SSF48452">
    <property type="entry name" value="TPR-like"/>
    <property type="match status" value="2"/>
</dbReference>
<feature type="compositionally biased region" description="Basic and acidic residues" evidence="2">
    <location>
        <begin position="474"/>
        <end position="485"/>
    </location>
</feature>
<evidence type="ECO:0000313" key="4">
    <source>
        <dbReference type="EMBL" id="HIX72893.1"/>
    </source>
</evidence>
<keyword evidence="1" id="KW-0802">TPR repeat</keyword>
<proteinExistence type="predicted"/>
<feature type="region of interest" description="Disordered" evidence="2">
    <location>
        <begin position="466"/>
        <end position="518"/>
    </location>
</feature>
<dbReference type="InterPro" id="IPR011990">
    <property type="entry name" value="TPR-like_helical_dom_sf"/>
</dbReference>
<dbReference type="EMBL" id="DXEQ01000227">
    <property type="protein sequence ID" value="HIX72893.1"/>
    <property type="molecule type" value="Genomic_DNA"/>
</dbReference>
<keyword evidence="3" id="KW-0812">Transmembrane</keyword>
<feature type="region of interest" description="Disordered" evidence="2">
    <location>
        <begin position="288"/>
        <end position="308"/>
    </location>
</feature>
<dbReference type="InterPro" id="IPR019734">
    <property type="entry name" value="TPR_rpt"/>
</dbReference>
<keyword evidence="3" id="KW-0472">Membrane</keyword>
<dbReference type="SMART" id="SM00028">
    <property type="entry name" value="TPR"/>
    <property type="match status" value="6"/>
</dbReference>
<dbReference type="Pfam" id="PF13432">
    <property type="entry name" value="TPR_16"/>
    <property type="match status" value="1"/>
</dbReference>
<keyword evidence="3" id="KW-1133">Transmembrane helix</keyword>
<reference evidence="4" key="1">
    <citation type="journal article" date="2021" name="PeerJ">
        <title>Extensive microbial diversity within the chicken gut microbiome revealed by metagenomics and culture.</title>
        <authorList>
            <person name="Gilroy R."/>
            <person name="Ravi A."/>
            <person name="Getino M."/>
            <person name="Pursley I."/>
            <person name="Horton D.L."/>
            <person name="Alikhan N.F."/>
            <person name="Baker D."/>
            <person name="Gharbi K."/>
            <person name="Hall N."/>
            <person name="Watson M."/>
            <person name="Adriaenssens E.M."/>
            <person name="Foster-Nyarko E."/>
            <person name="Jarju S."/>
            <person name="Secka A."/>
            <person name="Antonio M."/>
            <person name="Oren A."/>
            <person name="Chaudhuri R.R."/>
            <person name="La Ragione R."/>
            <person name="Hildebrand F."/>
            <person name="Pallen M.J."/>
        </authorList>
    </citation>
    <scope>NUCLEOTIDE SEQUENCE</scope>
    <source>
        <strain evidence="4">ChiSxjej3B15-1167</strain>
    </source>
</reference>
<evidence type="ECO:0000256" key="2">
    <source>
        <dbReference type="SAM" id="MobiDB-lite"/>
    </source>
</evidence>
<gene>
    <name evidence="4" type="ORF">H9849_07705</name>
</gene>
<evidence type="ECO:0000256" key="1">
    <source>
        <dbReference type="PROSITE-ProRule" id="PRU00339"/>
    </source>
</evidence>
<protein>
    <submittedName>
        <fullName evidence="4">Tetratricopeptide repeat protein</fullName>
    </submittedName>
</protein>
<dbReference type="PROSITE" id="PS50005">
    <property type="entry name" value="TPR"/>
    <property type="match status" value="1"/>
</dbReference>
<evidence type="ECO:0000313" key="5">
    <source>
        <dbReference type="Proteomes" id="UP000886805"/>
    </source>
</evidence>
<feature type="compositionally biased region" description="Basic and acidic residues" evidence="2">
    <location>
        <begin position="288"/>
        <end position="302"/>
    </location>
</feature>
<organism evidence="4 5">
    <name type="scientific">Candidatus Anaerobutyricum stercoripullorum</name>
    <dbReference type="NCBI Taxonomy" id="2838456"/>
    <lineage>
        <taxon>Bacteria</taxon>
        <taxon>Bacillati</taxon>
        <taxon>Bacillota</taxon>
        <taxon>Clostridia</taxon>
        <taxon>Lachnospirales</taxon>
        <taxon>Lachnospiraceae</taxon>
        <taxon>Anaerobutyricum</taxon>
    </lineage>
</organism>
<dbReference type="Proteomes" id="UP000886805">
    <property type="component" value="Unassembled WGS sequence"/>
</dbReference>
<feature type="repeat" description="TPR" evidence="1">
    <location>
        <begin position="33"/>
        <end position="66"/>
    </location>
</feature>
<sequence length="518" mass="57868">MRCVQCGRNVGADGFCSSCGFDNKHVAKACNTANYYYNIGLEKVEMRDLSGAVSQLKKALTYNKEHKDARNLLGLVYYELGEAGKAYIQWKISAKLNSVDQNVADSYIKQMEEHPAVFEEINETAKKFNQALIYARQGSDDLAMIQIKKVLSITPNFVRGHLLFALLHMRAGDNAAAKTDLNNALAVDNYNTAARRYLAELGENPMAAAESVPVDNLKPDNENLKNVRPVDHYEDPSKETWKQFVYMLIGLAIGVVAMFVLVIPSVRAGVSVDYNKLKKEYSETVDQKDGEISQLQSDKESLESDNADLTERISVYEGSDGKDSMYDSLLKASQAYNDRDYVECADELSNVKESALPSKTSKDLYNSMSDTAYSAAASELKSNGIDAYNAYHYEDALKDLKKSYKYSEDDYETLYYIAMCYKNTGDMDKATPYFYDIINNSGDSDLIRRASNTGLNMLINAATEAAKEYEEEQNGGKKADSKADDKDADEEDADEKTTEDEEDEDTGRSSRDADDEEE</sequence>
<name>A0A9D1X4P8_9FIRM</name>
<dbReference type="AlphaFoldDB" id="A0A9D1X4P8"/>
<feature type="transmembrane region" description="Helical" evidence="3">
    <location>
        <begin position="244"/>
        <end position="266"/>
    </location>
</feature>
<accession>A0A9D1X4P8</accession>